<evidence type="ECO:0000313" key="2">
    <source>
        <dbReference type="Proteomes" id="UP000616151"/>
    </source>
</evidence>
<dbReference type="EMBL" id="JAENHL010000007">
    <property type="protein sequence ID" value="MBK1868172.1"/>
    <property type="molecule type" value="Genomic_DNA"/>
</dbReference>
<comment type="caution">
    <text evidence="1">The sequence shown here is derived from an EMBL/GenBank/DDBJ whole genome shotgun (WGS) entry which is preliminary data.</text>
</comment>
<keyword evidence="2" id="KW-1185">Reference proteome</keyword>
<dbReference type="Proteomes" id="UP000616151">
    <property type="component" value="Unassembled WGS sequence"/>
</dbReference>
<accession>A0ACC5R6H3</accession>
<proteinExistence type="predicted"/>
<protein>
    <submittedName>
        <fullName evidence="1">NAD(P)/FAD-dependent oxidoreductase</fullName>
    </submittedName>
</protein>
<reference evidence="1" key="1">
    <citation type="submission" date="2021-01" db="EMBL/GenBank/DDBJ databases">
        <authorList>
            <person name="Sun Q."/>
        </authorList>
    </citation>
    <scope>NUCLEOTIDE SEQUENCE</scope>
    <source>
        <strain evidence="1">YIM B02566</strain>
    </source>
</reference>
<evidence type="ECO:0000313" key="1">
    <source>
        <dbReference type="EMBL" id="MBK1868172.1"/>
    </source>
</evidence>
<organism evidence="1 2">
    <name type="scientific">Taklimakanibacter albus</name>
    <dbReference type="NCBI Taxonomy" id="2800327"/>
    <lineage>
        <taxon>Bacteria</taxon>
        <taxon>Pseudomonadati</taxon>
        <taxon>Pseudomonadota</taxon>
        <taxon>Alphaproteobacteria</taxon>
        <taxon>Hyphomicrobiales</taxon>
        <taxon>Aestuariivirgaceae</taxon>
        <taxon>Taklimakanibacter</taxon>
    </lineage>
</organism>
<sequence>MKDTAAYDLVIVGASFAGLACARAAAIRGLRTLVIEAKTDPGARISTTGIIVKEAADEIDIPPHLTRTVHGVRLYAPSLRSVDLFAPGYYFLTSNTADLMRWMAREAEAAGADIRCSTRLDRVERQGDRIFLPQTGLRTRYLVGADGARSTVARLFDLGRNTRFLTGLEIEYPELPEADPDFLHCFLDSRLARGYLAWVAPAPGFFQVGLATNGDTKPDLKAFLAHTEKLFGFSKVALKERRSGRIPVGGPVSPFAAPQVLLIGDAAGHVSPLTGGGIRLAFRYGRRAAQLIADHLTRHGPSPERVLAREIPAMRKKLLLRRVMDAAPPNWLYDQVIGTPLMNWFARKVYFHRRAWTGDSLENFEQRIRSRV</sequence>
<gene>
    <name evidence="1" type="ORF">JHL16_17600</name>
</gene>
<name>A0ACC5R6H3_9HYPH</name>